<evidence type="ECO:0000313" key="1">
    <source>
        <dbReference type="EMBL" id="KAH7430724.1"/>
    </source>
</evidence>
<sequence length="44" mass="5320">MYIAGVKTIYIARCNRRAMWSRQQGCRFDFDVIDFLVWRHAVLL</sequence>
<organism evidence="1 2">
    <name type="scientific">Ceratopteris richardii</name>
    <name type="common">Triangle waterfern</name>
    <dbReference type="NCBI Taxonomy" id="49495"/>
    <lineage>
        <taxon>Eukaryota</taxon>
        <taxon>Viridiplantae</taxon>
        <taxon>Streptophyta</taxon>
        <taxon>Embryophyta</taxon>
        <taxon>Tracheophyta</taxon>
        <taxon>Polypodiopsida</taxon>
        <taxon>Polypodiidae</taxon>
        <taxon>Polypodiales</taxon>
        <taxon>Pteridineae</taxon>
        <taxon>Pteridaceae</taxon>
        <taxon>Parkerioideae</taxon>
        <taxon>Ceratopteris</taxon>
    </lineage>
</organism>
<comment type="caution">
    <text evidence="1">The sequence shown here is derived from an EMBL/GenBank/DDBJ whole genome shotgun (WGS) entry which is preliminary data.</text>
</comment>
<evidence type="ECO:0000313" key="2">
    <source>
        <dbReference type="Proteomes" id="UP000825935"/>
    </source>
</evidence>
<dbReference type="AlphaFoldDB" id="A0A8T2UBQ2"/>
<dbReference type="Proteomes" id="UP000825935">
    <property type="component" value="Chromosome 8"/>
</dbReference>
<gene>
    <name evidence="1" type="ORF">KP509_08G011700</name>
</gene>
<protein>
    <submittedName>
        <fullName evidence="1">Uncharacterized protein</fullName>
    </submittedName>
</protein>
<name>A0A8T2UBQ2_CERRI</name>
<accession>A0A8T2UBQ2</accession>
<proteinExistence type="predicted"/>
<dbReference type="EMBL" id="CM035413">
    <property type="protein sequence ID" value="KAH7430724.1"/>
    <property type="molecule type" value="Genomic_DNA"/>
</dbReference>
<reference evidence="1" key="1">
    <citation type="submission" date="2021-08" db="EMBL/GenBank/DDBJ databases">
        <title>WGS assembly of Ceratopteris richardii.</title>
        <authorList>
            <person name="Marchant D.B."/>
            <person name="Chen G."/>
            <person name="Jenkins J."/>
            <person name="Shu S."/>
            <person name="Leebens-Mack J."/>
            <person name="Grimwood J."/>
            <person name="Schmutz J."/>
            <person name="Soltis P."/>
            <person name="Soltis D."/>
            <person name="Chen Z.-H."/>
        </authorList>
    </citation>
    <scope>NUCLEOTIDE SEQUENCE</scope>
    <source>
        <strain evidence="1">Whitten #5841</strain>
        <tissue evidence="1">Leaf</tissue>
    </source>
</reference>
<keyword evidence="2" id="KW-1185">Reference proteome</keyword>